<proteinExistence type="predicted"/>
<protein>
    <submittedName>
        <fullName evidence="3">Uncharacterized protein</fullName>
    </submittedName>
</protein>
<reference evidence="3" key="1">
    <citation type="journal article" date="2020" name="Stud. Mycol.">
        <title>101 Dothideomycetes genomes: a test case for predicting lifestyles and emergence of pathogens.</title>
        <authorList>
            <person name="Haridas S."/>
            <person name="Albert R."/>
            <person name="Binder M."/>
            <person name="Bloem J."/>
            <person name="Labutti K."/>
            <person name="Salamov A."/>
            <person name="Andreopoulos B."/>
            <person name="Baker S."/>
            <person name="Barry K."/>
            <person name="Bills G."/>
            <person name="Bluhm B."/>
            <person name="Cannon C."/>
            <person name="Castanera R."/>
            <person name="Culley D."/>
            <person name="Daum C."/>
            <person name="Ezra D."/>
            <person name="Gonzalez J."/>
            <person name="Henrissat B."/>
            <person name="Kuo A."/>
            <person name="Liang C."/>
            <person name="Lipzen A."/>
            <person name="Lutzoni F."/>
            <person name="Magnuson J."/>
            <person name="Mondo S."/>
            <person name="Nolan M."/>
            <person name="Ohm R."/>
            <person name="Pangilinan J."/>
            <person name="Park H.-J."/>
            <person name="Ramirez L."/>
            <person name="Alfaro M."/>
            <person name="Sun H."/>
            <person name="Tritt A."/>
            <person name="Yoshinaga Y."/>
            <person name="Zwiers L.-H."/>
            <person name="Turgeon B."/>
            <person name="Goodwin S."/>
            <person name="Spatafora J."/>
            <person name="Crous P."/>
            <person name="Grigoriev I."/>
        </authorList>
    </citation>
    <scope>NUCLEOTIDE SEQUENCE</scope>
    <source>
        <strain evidence="3">CBS 125425</strain>
    </source>
</reference>
<keyword evidence="4" id="KW-1185">Reference proteome</keyword>
<dbReference type="Proteomes" id="UP000799444">
    <property type="component" value="Unassembled WGS sequence"/>
</dbReference>
<feature type="transmembrane region" description="Helical" evidence="2">
    <location>
        <begin position="94"/>
        <end position="118"/>
    </location>
</feature>
<feature type="region of interest" description="Disordered" evidence="1">
    <location>
        <begin position="1"/>
        <end position="49"/>
    </location>
</feature>
<dbReference type="EMBL" id="ML996105">
    <property type="protein sequence ID" value="KAF2739195.1"/>
    <property type="molecule type" value="Genomic_DNA"/>
</dbReference>
<keyword evidence="2" id="KW-0812">Transmembrane</keyword>
<evidence type="ECO:0000256" key="2">
    <source>
        <dbReference type="SAM" id="Phobius"/>
    </source>
</evidence>
<evidence type="ECO:0000313" key="4">
    <source>
        <dbReference type="Proteomes" id="UP000799444"/>
    </source>
</evidence>
<gene>
    <name evidence="3" type="ORF">EJ04DRAFT_355033</name>
</gene>
<feature type="transmembrane region" description="Helical" evidence="2">
    <location>
        <begin position="130"/>
        <end position="147"/>
    </location>
</feature>
<evidence type="ECO:0000313" key="3">
    <source>
        <dbReference type="EMBL" id="KAF2739195.1"/>
    </source>
</evidence>
<keyword evidence="2" id="KW-1133">Transmembrane helix</keyword>
<comment type="caution">
    <text evidence="3">The sequence shown here is derived from an EMBL/GenBank/DDBJ whole genome shotgun (WGS) entry which is preliminary data.</text>
</comment>
<dbReference type="AlphaFoldDB" id="A0A9P4R8Q5"/>
<sequence>MLWGINRPFDQDYHPKSQSPTDHVLEPQKNRRSVVAGASSDKVSRRSQGVFKQTRSHPISIHFRIPGLVFVPSIVAGQGILYRVRGLVGIVGSLLPLLTSLATLLATVVAASALVTAITLSTVSAGWRSPVTAAAAAAAAATIAWPLH</sequence>
<accession>A0A9P4R8Q5</accession>
<feature type="transmembrane region" description="Helical" evidence="2">
    <location>
        <begin position="61"/>
        <end position="82"/>
    </location>
</feature>
<name>A0A9P4R8Q5_9PLEO</name>
<organism evidence="3 4">
    <name type="scientific">Polyplosphaeria fusca</name>
    <dbReference type="NCBI Taxonomy" id="682080"/>
    <lineage>
        <taxon>Eukaryota</taxon>
        <taxon>Fungi</taxon>
        <taxon>Dikarya</taxon>
        <taxon>Ascomycota</taxon>
        <taxon>Pezizomycotina</taxon>
        <taxon>Dothideomycetes</taxon>
        <taxon>Pleosporomycetidae</taxon>
        <taxon>Pleosporales</taxon>
        <taxon>Tetraplosphaeriaceae</taxon>
        <taxon>Polyplosphaeria</taxon>
    </lineage>
</organism>
<keyword evidence="2" id="KW-0472">Membrane</keyword>
<evidence type="ECO:0000256" key="1">
    <source>
        <dbReference type="SAM" id="MobiDB-lite"/>
    </source>
</evidence>